<name>A0A845EVK1_9BACL</name>
<dbReference type="Proteomes" id="UP000447833">
    <property type="component" value="Unassembled WGS sequence"/>
</dbReference>
<protein>
    <recommendedName>
        <fullName evidence="3">YwqI/YxiC family protein</fullName>
    </recommendedName>
</protein>
<evidence type="ECO:0000313" key="2">
    <source>
        <dbReference type="Proteomes" id="UP000447833"/>
    </source>
</evidence>
<evidence type="ECO:0000313" key="1">
    <source>
        <dbReference type="EMBL" id="MYL62228.1"/>
    </source>
</evidence>
<dbReference type="Pfam" id="PF17279">
    <property type="entry name" value="DUF5344"/>
    <property type="match status" value="1"/>
</dbReference>
<gene>
    <name evidence="1" type="ORF">GLW07_02545</name>
</gene>
<accession>A0A845EVK1</accession>
<organism evidence="1 2">
    <name type="scientific">Guptibacillus hwajinpoensis</name>
    <dbReference type="NCBI Taxonomy" id="208199"/>
    <lineage>
        <taxon>Bacteria</taxon>
        <taxon>Bacillati</taxon>
        <taxon>Bacillota</taxon>
        <taxon>Bacilli</taxon>
        <taxon>Bacillales</taxon>
        <taxon>Guptibacillaceae</taxon>
        <taxon>Guptibacillus</taxon>
    </lineage>
</organism>
<dbReference type="AlphaFoldDB" id="A0A845EVK1"/>
<evidence type="ECO:0008006" key="3">
    <source>
        <dbReference type="Google" id="ProtNLM"/>
    </source>
</evidence>
<comment type="caution">
    <text evidence="1">The sequence shown here is derived from an EMBL/GenBank/DDBJ whole genome shotgun (WGS) entry which is preliminary data.</text>
</comment>
<sequence length="98" mass="11111">MYKAVSGGGSSTEIKLNYSEVMTKLEVAKNAVQHLTLPEPSTGQLGRNKMNYTDAWINREQNLQRLLKDYMTVVQKNIEDTKANVDSFKEQDEAITRS</sequence>
<dbReference type="EMBL" id="WMEY01000001">
    <property type="protein sequence ID" value="MYL62228.1"/>
    <property type="molecule type" value="Genomic_DNA"/>
</dbReference>
<reference evidence="1 2" key="1">
    <citation type="submission" date="2019-11" db="EMBL/GenBank/DDBJ databases">
        <title>Genome sequences of 17 halophilic strains isolated from different environments.</title>
        <authorList>
            <person name="Furrow R.E."/>
        </authorList>
    </citation>
    <scope>NUCLEOTIDE SEQUENCE [LARGE SCALE GENOMIC DNA]</scope>
    <source>
        <strain evidence="1 2">22506_14_FS</strain>
    </source>
</reference>
<dbReference type="InterPro" id="IPR046318">
    <property type="entry name" value="DUF5344"/>
</dbReference>
<dbReference type="RefSeq" id="WP_160918097.1">
    <property type="nucleotide sequence ID" value="NZ_WMEY01000001.1"/>
</dbReference>
<proteinExistence type="predicted"/>